<dbReference type="GO" id="GO:0005634">
    <property type="term" value="C:nucleus"/>
    <property type="evidence" value="ECO:0007669"/>
    <property type="project" value="UniProtKB-SubCell"/>
</dbReference>
<organism evidence="12 13">
    <name type="scientific">Armillaria luteobubalina</name>
    <dbReference type="NCBI Taxonomy" id="153913"/>
    <lineage>
        <taxon>Eukaryota</taxon>
        <taxon>Fungi</taxon>
        <taxon>Dikarya</taxon>
        <taxon>Basidiomycota</taxon>
        <taxon>Agaricomycotina</taxon>
        <taxon>Agaricomycetes</taxon>
        <taxon>Agaricomycetidae</taxon>
        <taxon>Agaricales</taxon>
        <taxon>Marasmiineae</taxon>
        <taxon>Physalacriaceae</taxon>
        <taxon>Armillaria</taxon>
    </lineage>
</organism>
<dbReference type="Pfam" id="PF00134">
    <property type="entry name" value="Cyclin_N"/>
    <property type="match status" value="1"/>
</dbReference>
<keyword evidence="5 9" id="KW-0195">Cyclin</keyword>
<evidence type="ECO:0000256" key="4">
    <source>
        <dbReference type="ARBA" id="ARBA00023015"/>
    </source>
</evidence>
<dbReference type="Gene3D" id="1.10.472.10">
    <property type="entry name" value="Cyclin-like"/>
    <property type="match status" value="2"/>
</dbReference>
<keyword evidence="6" id="KW-0010">Activator</keyword>
<protein>
    <submittedName>
        <fullName evidence="12">Cyclin-like protein</fullName>
    </submittedName>
</protein>
<feature type="region of interest" description="Disordered" evidence="10">
    <location>
        <begin position="262"/>
        <end position="291"/>
    </location>
</feature>
<feature type="compositionally biased region" description="Polar residues" evidence="10">
    <location>
        <begin position="262"/>
        <end position="274"/>
    </location>
</feature>
<keyword evidence="8" id="KW-0539">Nucleus</keyword>
<feature type="region of interest" description="Disordered" evidence="10">
    <location>
        <begin position="330"/>
        <end position="364"/>
    </location>
</feature>
<evidence type="ECO:0000256" key="10">
    <source>
        <dbReference type="SAM" id="MobiDB-lite"/>
    </source>
</evidence>
<dbReference type="AlphaFoldDB" id="A0AA39PYD6"/>
<dbReference type="SMART" id="SM00385">
    <property type="entry name" value="CYCLIN"/>
    <property type="match status" value="1"/>
</dbReference>
<gene>
    <name evidence="12" type="ORF">EDD18DRAFT_1079320</name>
</gene>
<dbReference type="InterPro" id="IPR043198">
    <property type="entry name" value="Cyclin/Ssn8"/>
</dbReference>
<feature type="domain" description="Cyclin-like" evidence="11">
    <location>
        <begin position="47"/>
        <end position="157"/>
    </location>
</feature>
<evidence type="ECO:0000256" key="8">
    <source>
        <dbReference type="ARBA" id="ARBA00023242"/>
    </source>
</evidence>
<evidence type="ECO:0000256" key="1">
    <source>
        <dbReference type="ARBA" id="ARBA00004123"/>
    </source>
</evidence>
<comment type="caution">
    <text evidence="12">The sequence shown here is derived from an EMBL/GenBank/DDBJ whole genome shotgun (WGS) entry which is preliminary data.</text>
</comment>
<keyword evidence="3" id="KW-0678">Repressor</keyword>
<name>A0AA39PYD6_9AGAR</name>
<dbReference type="SUPFAM" id="SSF47954">
    <property type="entry name" value="Cyclin-like"/>
    <property type="match status" value="2"/>
</dbReference>
<proteinExistence type="inferred from homology"/>
<evidence type="ECO:0000256" key="5">
    <source>
        <dbReference type="ARBA" id="ARBA00023127"/>
    </source>
</evidence>
<evidence type="ECO:0000256" key="6">
    <source>
        <dbReference type="ARBA" id="ARBA00023159"/>
    </source>
</evidence>
<evidence type="ECO:0000256" key="3">
    <source>
        <dbReference type="ARBA" id="ARBA00022491"/>
    </source>
</evidence>
<evidence type="ECO:0000259" key="11">
    <source>
        <dbReference type="SMART" id="SM00385"/>
    </source>
</evidence>
<evidence type="ECO:0000313" key="13">
    <source>
        <dbReference type="Proteomes" id="UP001175228"/>
    </source>
</evidence>
<dbReference type="CDD" id="cd20513">
    <property type="entry name" value="CYCLIN_CCNC_rpt1"/>
    <property type="match status" value="1"/>
</dbReference>
<dbReference type="GO" id="GO:0016538">
    <property type="term" value="F:cyclin-dependent protein serine/threonine kinase regulator activity"/>
    <property type="evidence" value="ECO:0007669"/>
    <property type="project" value="InterPro"/>
</dbReference>
<feature type="compositionally biased region" description="Low complexity" evidence="10">
    <location>
        <begin position="339"/>
        <end position="359"/>
    </location>
</feature>
<keyword evidence="13" id="KW-1185">Reference proteome</keyword>
<keyword evidence="4" id="KW-0805">Transcription regulation</keyword>
<comment type="subcellular location">
    <subcellularLocation>
        <location evidence="1">Nucleus</location>
    </subcellularLocation>
</comment>
<evidence type="ECO:0000256" key="7">
    <source>
        <dbReference type="ARBA" id="ARBA00023163"/>
    </source>
</evidence>
<accession>A0AA39PYD6</accession>
<dbReference type="InterPro" id="IPR013763">
    <property type="entry name" value="Cyclin-like_dom"/>
</dbReference>
<dbReference type="FunFam" id="1.10.472.10:FF:000076">
    <property type="entry name" value="RNA polymerase II holoenzyme cyclin-like subunit"/>
    <property type="match status" value="1"/>
</dbReference>
<dbReference type="GO" id="GO:0006357">
    <property type="term" value="P:regulation of transcription by RNA polymerase II"/>
    <property type="evidence" value="ECO:0007669"/>
    <property type="project" value="InterPro"/>
</dbReference>
<dbReference type="PANTHER" id="PTHR10026">
    <property type="entry name" value="CYCLIN"/>
    <property type="match status" value="1"/>
</dbReference>
<dbReference type="InterPro" id="IPR036915">
    <property type="entry name" value="Cyclin-like_sf"/>
</dbReference>
<comment type="similarity">
    <text evidence="2">Belongs to the cyclin family. Cyclin C subfamily.</text>
</comment>
<dbReference type="InterPro" id="IPR006671">
    <property type="entry name" value="Cyclin_N"/>
</dbReference>
<sequence>MATDFWASSHYKRWITDRATLKQARTEDLQYVDDPEHLEFLDIYFANAIAKLGRKLQLRQRAIATATVFFRRFYLKNAYCETDPFLVIAACCYVAAKAEESPVHIKNVVAESRTLFSRKGSTCCRICRVHSSTDQYNVRHFPSDNSKLGEMEFYLVDDLECDLTVFHPYRTLMALCKKESNTDEDDETEAGELGVGVSADEGQRYWGSSEDKLEMSEAALQMAWHIINDTYRGTLCLLYPPHLIAIAAIYLTQVFHQPSRDNLSTLLQPPSSTAPHPRRSSRNATESKKHQDPVTFLAELNVSLPLIATISQEIIALYALWDRYKDDSLPDASVSSRQSPLSAASGSASRSRSSGTPLSETADDHRITPVFLSNLLMKMRENRMTDLAHPATGRPVVVNKMLERTQAAG</sequence>
<keyword evidence="7" id="KW-0804">Transcription</keyword>
<dbReference type="EMBL" id="JAUEPU010000028">
    <property type="protein sequence ID" value="KAK0492820.1"/>
    <property type="molecule type" value="Genomic_DNA"/>
</dbReference>
<reference evidence="12" key="1">
    <citation type="submission" date="2023-06" db="EMBL/GenBank/DDBJ databases">
        <authorList>
            <consortium name="Lawrence Berkeley National Laboratory"/>
            <person name="Ahrendt S."/>
            <person name="Sahu N."/>
            <person name="Indic B."/>
            <person name="Wong-Bajracharya J."/>
            <person name="Merenyi Z."/>
            <person name="Ke H.-M."/>
            <person name="Monk M."/>
            <person name="Kocsube S."/>
            <person name="Drula E."/>
            <person name="Lipzen A."/>
            <person name="Balint B."/>
            <person name="Henrissat B."/>
            <person name="Andreopoulos B."/>
            <person name="Martin F.M."/>
            <person name="Harder C.B."/>
            <person name="Rigling D."/>
            <person name="Ford K.L."/>
            <person name="Foster G.D."/>
            <person name="Pangilinan J."/>
            <person name="Papanicolaou A."/>
            <person name="Barry K."/>
            <person name="LaButti K."/>
            <person name="Viragh M."/>
            <person name="Koriabine M."/>
            <person name="Yan M."/>
            <person name="Riley R."/>
            <person name="Champramary S."/>
            <person name="Plett K.L."/>
            <person name="Tsai I.J."/>
            <person name="Slot J."/>
            <person name="Sipos G."/>
            <person name="Plett J."/>
            <person name="Nagy L.G."/>
            <person name="Grigoriev I.V."/>
        </authorList>
    </citation>
    <scope>NUCLEOTIDE SEQUENCE</scope>
    <source>
        <strain evidence="12">HWK02</strain>
    </source>
</reference>
<dbReference type="Proteomes" id="UP001175228">
    <property type="component" value="Unassembled WGS sequence"/>
</dbReference>
<evidence type="ECO:0000256" key="9">
    <source>
        <dbReference type="RuleBase" id="RU000383"/>
    </source>
</evidence>
<evidence type="ECO:0000313" key="12">
    <source>
        <dbReference type="EMBL" id="KAK0492820.1"/>
    </source>
</evidence>
<evidence type="ECO:0000256" key="2">
    <source>
        <dbReference type="ARBA" id="ARBA00008638"/>
    </source>
</evidence>